<reference evidence="3 4" key="1">
    <citation type="submission" date="2018-02" db="EMBL/GenBank/DDBJ databases">
        <title>Draft genome of wild Prunus yedoensis var. nudiflora.</title>
        <authorList>
            <person name="Baek S."/>
            <person name="Kim J.-H."/>
            <person name="Choi K."/>
            <person name="Kim G.-B."/>
            <person name="Cho A."/>
            <person name="Jang H."/>
            <person name="Shin C.-H."/>
            <person name="Yu H.-J."/>
            <person name="Mun J.-H."/>
        </authorList>
    </citation>
    <scope>NUCLEOTIDE SEQUENCE [LARGE SCALE GENOMIC DNA]</scope>
    <source>
        <strain evidence="4">cv. Jeju island</strain>
        <tissue evidence="3">Leaf</tissue>
    </source>
</reference>
<dbReference type="PANTHER" id="PTHR33098:SF71">
    <property type="entry name" value="HYDROXYPROLINE-RICH GLYCOPROTEIN FAMILY PROTEIN"/>
    <property type="match status" value="1"/>
</dbReference>
<dbReference type="EMBL" id="PJQY01000663">
    <property type="protein sequence ID" value="PQQ08877.1"/>
    <property type="molecule type" value="Genomic_DNA"/>
</dbReference>
<evidence type="ECO:0000313" key="4">
    <source>
        <dbReference type="Proteomes" id="UP000250321"/>
    </source>
</evidence>
<feature type="region of interest" description="Disordered" evidence="1">
    <location>
        <begin position="201"/>
        <end position="438"/>
    </location>
</feature>
<gene>
    <name evidence="3" type="ORF">Pyn_03072</name>
</gene>
<feature type="compositionally biased region" description="Pro residues" evidence="1">
    <location>
        <begin position="206"/>
        <end position="224"/>
    </location>
</feature>
<feature type="compositionally biased region" description="Pro residues" evidence="1">
    <location>
        <begin position="353"/>
        <end position="362"/>
    </location>
</feature>
<feature type="compositionally biased region" description="Pro residues" evidence="1">
    <location>
        <begin position="427"/>
        <end position="436"/>
    </location>
</feature>
<dbReference type="AlphaFoldDB" id="A0A314YRC7"/>
<feature type="compositionally biased region" description="Basic and acidic residues" evidence="1">
    <location>
        <begin position="471"/>
        <end position="481"/>
    </location>
</feature>
<feature type="compositionally biased region" description="Polar residues" evidence="1">
    <location>
        <begin position="134"/>
        <end position="151"/>
    </location>
</feature>
<feature type="region of interest" description="Disordered" evidence="1">
    <location>
        <begin position="453"/>
        <end position="513"/>
    </location>
</feature>
<feature type="transmembrane region" description="Helical" evidence="2">
    <location>
        <begin position="54"/>
        <end position="72"/>
    </location>
</feature>
<feature type="region of interest" description="Disordered" evidence="1">
    <location>
        <begin position="119"/>
        <end position="156"/>
    </location>
</feature>
<keyword evidence="2" id="KW-1133">Transmembrane helix</keyword>
<dbReference type="Proteomes" id="UP000250321">
    <property type="component" value="Unassembled WGS sequence"/>
</dbReference>
<feature type="compositionally biased region" description="Pro residues" evidence="1">
    <location>
        <begin position="265"/>
        <end position="281"/>
    </location>
</feature>
<protein>
    <submittedName>
        <fullName evidence="3">Ras-associated and pleckstrin homology domains-containing protein 1</fullName>
    </submittedName>
</protein>
<dbReference type="OrthoDB" id="1929225at2759"/>
<name>A0A314YRC7_PRUYE</name>
<feature type="compositionally biased region" description="Pro residues" evidence="1">
    <location>
        <begin position="376"/>
        <end position="390"/>
    </location>
</feature>
<evidence type="ECO:0000313" key="3">
    <source>
        <dbReference type="EMBL" id="PQQ08877.1"/>
    </source>
</evidence>
<keyword evidence="2" id="KW-0812">Transmembrane</keyword>
<evidence type="ECO:0000256" key="2">
    <source>
        <dbReference type="SAM" id="Phobius"/>
    </source>
</evidence>
<dbReference type="InterPro" id="IPR008480">
    <property type="entry name" value="DUF761_pln"/>
</dbReference>
<organism evidence="3 4">
    <name type="scientific">Prunus yedoensis var. nudiflora</name>
    <dbReference type="NCBI Taxonomy" id="2094558"/>
    <lineage>
        <taxon>Eukaryota</taxon>
        <taxon>Viridiplantae</taxon>
        <taxon>Streptophyta</taxon>
        <taxon>Embryophyta</taxon>
        <taxon>Tracheophyta</taxon>
        <taxon>Spermatophyta</taxon>
        <taxon>Magnoliopsida</taxon>
        <taxon>eudicotyledons</taxon>
        <taxon>Gunneridae</taxon>
        <taxon>Pentapetalae</taxon>
        <taxon>rosids</taxon>
        <taxon>fabids</taxon>
        <taxon>Rosales</taxon>
        <taxon>Rosaceae</taxon>
        <taxon>Amygdaloideae</taxon>
        <taxon>Amygdaleae</taxon>
        <taxon>Prunus</taxon>
    </lineage>
</organism>
<keyword evidence="4" id="KW-1185">Reference proteome</keyword>
<feature type="compositionally biased region" description="Polar residues" evidence="1">
    <location>
        <begin position="247"/>
        <end position="262"/>
    </location>
</feature>
<feature type="region of interest" description="Disordered" evidence="1">
    <location>
        <begin position="170"/>
        <end position="189"/>
    </location>
</feature>
<proteinExistence type="predicted"/>
<feature type="transmembrane region" description="Helical" evidence="2">
    <location>
        <begin position="12"/>
        <end position="33"/>
    </location>
</feature>
<evidence type="ECO:0000256" key="1">
    <source>
        <dbReference type="SAM" id="MobiDB-lite"/>
    </source>
</evidence>
<feature type="compositionally biased region" description="Polar residues" evidence="1">
    <location>
        <begin position="406"/>
        <end position="422"/>
    </location>
</feature>
<feature type="compositionally biased region" description="Polar residues" evidence="1">
    <location>
        <begin position="322"/>
        <end position="336"/>
    </location>
</feature>
<feature type="compositionally biased region" description="Low complexity" evidence="1">
    <location>
        <begin position="391"/>
        <end position="401"/>
    </location>
</feature>
<sequence>MPRRHPSSSPLLSPPVLIILLPIITFLFLFCTIPPFLSLTSQILRPTISVKKSWDSLNVFLVVFAILCGIFAKRNDDGSPAEEDPIQNASDQLNNSIAANNTTNTAEAEVLLPQQWFGFSERPPETNGGRLRRSSSSYPDLRQLGQQSSWESGDHSKSQFRFFDDLEINNTTYHRTPPPVSRQSRSREYSDVIKEIPVDTFVLRSSPPPPPQSPAPPPPPPPPLRHQNPRRAYETVRRRDHKKEKVPNTNNVIVNEAQQFEQVRSPPPTPPPPPPPRPAASPSPMRIRPEHKRRKSNVKKEIAMVWASVLSNQRKRKKKQKPTSTIDIYDTATHSPPEQGMSKAKKVHSVSNPPAPPPPPPRSTLRKQKSWSAIFPPAPSTPPPQPPQTPSPRRASAASGRPPLPTKTNSYLSEENVNSGCQSPLIPGAPPLPPFKMPEMKFYVRGDFVKIQSAQSSRCGSPELEDVDATPGKEEESESKSQSESQSRVNVMDGRDGGGSGGPSVFCPSPDVNTKADNFIARLRDEWRLEKMNSMREKKKMA</sequence>
<comment type="caution">
    <text evidence="3">The sequence shown here is derived from an EMBL/GenBank/DDBJ whole genome shotgun (WGS) entry which is preliminary data.</text>
</comment>
<accession>A0A314YRC7</accession>
<dbReference type="Pfam" id="PF05553">
    <property type="entry name" value="DUF761"/>
    <property type="match status" value="1"/>
</dbReference>
<keyword evidence="2" id="KW-0472">Membrane</keyword>
<dbReference type="PANTHER" id="PTHR33098">
    <property type="entry name" value="COTTON FIBER (DUF761)"/>
    <property type="match status" value="1"/>
</dbReference>
<dbReference type="STRING" id="2094558.A0A314YRC7"/>